<evidence type="ECO:0000256" key="7">
    <source>
        <dbReference type="ARBA" id="ARBA00023157"/>
    </source>
</evidence>
<feature type="active site" description="Nucleophile" evidence="9">
    <location>
        <position position="89"/>
    </location>
</feature>
<comment type="subcellular location">
    <subcellularLocation>
        <location evidence="9">Cytoplasm</location>
    </subcellularLocation>
</comment>
<comment type="caution">
    <text evidence="9">Lacks conserved residue(s) required for the propagation of feature annotation.</text>
</comment>
<comment type="catalytic activity">
    <reaction evidence="8 9">
        <text>S-sulfanyl-L-cysteinyl-[protein] + uridine(34) in tRNA + AH2 + ATP = 2-thiouridine(34) in tRNA + L-cysteinyl-[protein] + A + AMP + diphosphate + H(+)</text>
        <dbReference type="Rhea" id="RHEA:47032"/>
        <dbReference type="Rhea" id="RHEA-COMP:10131"/>
        <dbReference type="Rhea" id="RHEA-COMP:11726"/>
        <dbReference type="Rhea" id="RHEA-COMP:11727"/>
        <dbReference type="Rhea" id="RHEA-COMP:11728"/>
        <dbReference type="ChEBI" id="CHEBI:13193"/>
        <dbReference type="ChEBI" id="CHEBI:15378"/>
        <dbReference type="ChEBI" id="CHEBI:17499"/>
        <dbReference type="ChEBI" id="CHEBI:29950"/>
        <dbReference type="ChEBI" id="CHEBI:30616"/>
        <dbReference type="ChEBI" id="CHEBI:33019"/>
        <dbReference type="ChEBI" id="CHEBI:61963"/>
        <dbReference type="ChEBI" id="CHEBI:65315"/>
        <dbReference type="ChEBI" id="CHEBI:87170"/>
        <dbReference type="ChEBI" id="CHEBI:456215"/>
        <dbReference type="EC" id="2.8.1.13"/>
    </reaction>
</comment>
<evidence type="ECO:0000256" key="6">
    <source>
        <dbReference type="ARBA" id="ARBA00022884"/>
    </source>
</evidence>
<evidence type="ECO:0000256" key="2">
    <source>
        <dbReference type="ARBA" id="ARBA00022679"/>
    </source>
</evidence>
<dbReference type="PANTHER" id="PTHR11933">
    <property type="entry name" value="TRNA 5-METHYLAMINOMETHYL-2-THIOURIDYLATE -METHYLTRANSFERASE"/>
    <property type="match status" value="1"/>
</dbReference>
<dbReference type="NCBIfam" id="NF001138">
    <property type="entry name" value="PRK00143.1"/>
    <property type="match status" value="1"/>
</dbReference>
<dbReference type="CDD" id="cd01998">
    <property type="entry name" value="MnmA_TRMU-like"/>
    <property type="match status" value="1"/>
</dbReference>
<dbReference type="InterPro" id="IPR014729">
    <property type="entry name" value="Rossmann-like_a/b/a_fold"/>
</dbReference>
<evidence type="ECO:0000256" key="8">
    <source>
        <dbReference type="ARBA" id="ARBA00051542"/>
    </source>
</evidence>
<dbReference type="EMBL" id="DTDV01000017">
    <property type="protein sequence ID" value="HGK24068.1"/>
    <property type="molecule type" value="Genomic_DNA"/>
</dbReference>
<dbReference type="NCBIfam" id="TIGR00420">
    <property type="entry name" value="trmU"/>
    <property type="match status" value="1"/>
</dbReference>
<dbReference type="Pfam" id="PF20258">
    <property type="entry name" value="tRNA_Me_trans_C"/>
    <property type="match status" value="1"/>
</dbReference>
<dbReference type="EC" id="2.8.1.13" evidence="9"/>
<feature type="region of interest" description="Interaction with tRNA" evidence="9">
    <location>
        <begin position="291"/>
        <end position="292"/>
    </location>
</feature>
<feature type="binding site" evidence="9">
    <location>
        <position position="34"/>
    </location>
    <ligand>
        <name>ATP</name>
        <dbReference type="ChEBI" id="CHEBI:30616"/>
    </ligand>
</feature>
<evidence type="ECO:0000256" key="4">
    <source>
        <dbReference type="ARBA" id="ARBA00022741"/>
    </source>
</evidence>
<comment type="function">
    <text evidence="9">Catalyzes the 2-thiolation of uridine at the wobble position (U34) of tRNA, leading to the formation of s(2)U34.</text>
</comment>
<dbReference type="FunFam" id="2.30.30.280:FF:000001">
    <property type="entry name" value="tRNA-specific 2-thiouridylase MnmA"/>
    <property type="match status" value="1"/>
</dbReference>
<keyword evidence="7" id="KW-1015">Disulfide bond</keyword>
<dbReference type="Pfam" id="PF03054">
    <property type="entry name" value="tRNA_Me_trans"/>
    <property type="match status" value="1"/>
</dbReference>
<feature type="site" description="Interaction with tRNA" evidence="9">
    <location>
        <position position="324"/>
    </location>
</feature>
<dbReference type="InterPro" id="IPR046884">
    <property type="entry name" value="MnmA-like_central"/>
</dbReference>
<dbReference type="GO" id="GO:0005524">
    <property type="term" value="F:ATP binding"/>
    <property type="evidence" value="ECO:0007669"/>
    <property type="project" value="UniProtKB-KW"/>
</dbReference>
<keyword evidence="9" id="KW-0963">Cytoplasm</keyword>
<feature type="binding site" evidence="9">
    <location>
        <begin position="8"/>
        <end position="15"/>
    </location>
    <ligand>
        <name>ATP</name>
        <dbReference type="ChEBI" id="CHEBI:30616"/>
    </ligand>
</feature>
<dbReference type="Gene3D" id="2.40.30.10">
    <property type="entry name" value="Translation factors"/>
    <property type="match status" value="1"/>
</dbReference>
<dbReference type="GO" id="GO:0000049">
    <property type="term" value="F:tRNA binding"/>
    <property type="evidence" value="ECO:0007669"/>
    <property type="project" value="UniProtKB-KW"/>
</dbReference>
<name>A0A7V3ZJI9_DICTH</name>
<feature type="binding site" evidence="9">
    <location>
        <position position="113"/>
    </location>
    <ligand>
        <name>ATP</name>
        <dbReference type="ChEBI" id="CHEBI:30616"/>
    </ligand>
</feature>
<evidence type="ECO:0000256" key="5">
    <source>
        <dbReference type="ARBA" id="ARBA00022840"/>
    </source>
</evidence>
<feature type="site" description="Interaction with tRNA" evidence="9">
    <location>
        <position position="114"/>
    </location>
</feature>
<dbReference type="InterPro" id="IPR046885">
    <property type="entry name" value="MnmA-like_C"/>
</dbReference>
<evidence type="ECO:0000256" key="3">
    <source>
        <dbReference type="ARBA" id="ARBA00022694"/>
    </source>
</evidence>
<evidence type="ECO:0000259" key="10">
    <source>
        <dbReference type="Pfam" id="PF20258"/>
    </source>
</evidence>
<proteinExistence type="inferred from homology"/>
<dbReference type="InterPro" id="IPR004506">
    <property type="entry name" value="MnmA-like"/>
</dbReference>
<keyword evidence="3 9" id="KW-0819">tRNA processing</keyword>
<dbReference type="SUPFAM" id="SSF52402">
    <property type="entry name" value="Adenine nucleotide alpha hydrolases-like"/>
    <property type="match status" value="1"/>
</dbReference>
<comment type="caution">
    <text evidence="12">The sequence shown here is derived from an EMBL/GenBank/DDBJ whole genome shotgun (WGS) entry which is preliminary data.</text>
</comment>
<dbReference type="PANTHER" id="PTHR11933:SF5">
    <property type="entry name" value="MITOCHONDRIAL TRNA-SPECIFIC 2-THIOURIDYLASE 1"/>
    <property type="match status" value="1"/>
</dbReference>
<keyword evidence="6 9" id="KW-0694">RNA-binding</keyword>
<reference evidence="12" key="1">
    <citation type="journal article" date="2020" name="mSystems">
        <title>Genome- and Community-Level Interaction Insights into Carbon Utilization and Element Cycling Functions of Hydrothermarchaeota in Hydrothermal Sediment.</title>
        <authorList>
            <person name="Zhou Z."/>
            <person name="Liu Y."/>
            <person name="Xu W."/>
            <person name="Pan J."/>
            <person name="Luo Z.H."/>
            <person name="Li M."/>
        </authorList>
    </citation>
    <scope>NUCLEOTIDE SEQUENCE [LARGE SCALE GENOMIC DNA]</scope>
    <source>
        <strain evidence="12">SpSt-70</strain>
    </source>
</reference>
<keyword evidence="1 9" id="KW-0820">tRNA-binding</keyword>
<feature type="domain" description="tRNA-specific 2-thiouridylase MnmA-like central" evidence="11">
    <location>
        <begin position="196"/>
        <end position="257"/>
    </location>
</feature>
<comment type="similarity">
    <text evidence="9">Belongs to the MnmA/TRMU family.</text>
</comment>
<dbReference type="Pfam" id="PF20259">
    <property type="entry name" value="tRNA_Me_trans_M"/>
    <property type="match status" value="1"/>
</dbReference>
<dbReference type="AlphaFoldDB" id="A0A7V3ZJI9"/>
<organism evidence="12">
    <name type="scientific">Dictyoglomus thermophilum</name>
    <dbReference type="NCBI Taxonomy" id="14"/>
    <lineage>
        <taxon>Bacteria</taxon>
        <taxon>Pseudomonadati</taxon>
        <taxon>Dictyoglomota</taxon>
        <taxon>Dictyoglomia</taxon>
        <taxon>Dictyoglomales</taxon>
        <taxon>Dictyoglomaceae</taxon>
        <taxon>Dictyoglomus</taxon>
    </lineage>
</organism>
<gene>
    <name evidence="9 12" type="primary">mnmA</name>
    <name evidence="12" type="ORF">ENU78_06520</name>
</gene>
<dbReference type="InterPro" id="IPR023382">
    <property type="entry name" value="MnmA-like_central_sf"/>
</dbReference>
<evidence type="ECO:0000256" key="9">
    <source>
        <dbReference type="HAMAP-Rule" id="MF_00144"/>
    </source>
</evidence>
<feature type="active site" description="Cysteine persulfide intermediate" evidence="9">
    <location>
        <position position="187"/>
    </location>
</feature>
<dbReference type="GO" id="GO:0103016">
    <property type="term" value="F:tRNA-uridine 2-sulfurtransferase activity"/>
    <property type="evidence" value="ECO:0007669"/>
    <property type="project" value="UniProtKB-EC"/>
</dbReference>
<dbReference type="Gene3D" id="3.40.50.620">
    <property type="entry name" value="HUPs"/>
    <property type="match status" value="1"/>
</dbReference>
<keyword evidence="5 9" id="KW-0067">ATP-binding</keyword>
<dbReference type="FunFam" id="3.40.50.620:FF:000115">
    <property type="entry name" value="tRNA-specific 2-thiouridylase MnmA"/>
    <property type="match status" value="1"/>
</dbReference>
<dbReference type="GO" id="GO:0005737">
    <property type="term" value="C:cytoplasm"/>
    <property type="evidence" value="ECO:0007669"/>
    <property type="project" value="UniProtKB-SubCell"/>
</dbReference>
<evidence type="ECO:0000313" key="12">
    <source>
        <dbReference type="EMBL" id="HGK24068.1"/>
    </source>
</evidence>
<dbReference type="Gene3D" id="2.30.30.280">
    <property type="entry name" value="Adenine nucleotide alpha hydrolases-like domains"/>
    <property type="match status" value="1"/>
</dbReference>
<keyword evidence="2 9" id="KW-0808">Transferase</keyword>
<evidence type="ECO:0000259" key="11">
    <source>
        <dbReference type="Pfam" id="PF20259"/>
    </source>
</evidence>
<dbReference type="GO" id="GO:0002143">
    <property type="term" value="P:tRNA wobble position uridine thiolation"/>
    <property type="evidence" value="ECO:0007669"/>
    <property type="project" value="TreeGrafter"/>
</dbReference>
<feature type="domain" description="tRNA-specific 2-thiouridylase MnmA-like C-terminal" evidence="10">
    <location>
        <begin position="265"/>
        <end position="340"/>
    </location>
</feature>
<protein>
    <recommendedName>
        <fullName evidence="9">tRNA-specific 2-thiouridylase MnmA</fullName>
        <ecNumber evidence="9">2.8.1.13</ecNumber>
    </recommendedName>
</protein>
<accession>A0A7V3ZJI9</accession>
<keyword evidence="4 9" id="KW-0547">Nucleotide-binding</keyword>
<dbReference type="HAMAP" id="MF_00144">
    <property type="entry name" value="tRNA_thiouridyl_MnmA"/>
    <property type="match status" value="1"/>
</dbReference>
<sequence>MPIKVAVGMSGGVDSSTTAYLLKKEGYEVIGLTMNIAYSDSIKDAEKIAKYLNIPHFYVDLRKEFEEQIIKYFIDSYKSGYTPNPCTFCNRIIKFGLLLKKAQELGAEYLATGHYVRKVWDEEKKVFLLKRARDLKKDQSYFLAYLTQEQLKRAMFPLGDLTKNEVRKLAEEIGLFVSDKEESQDICFLPDRDYRKFLSGYLVEKKGKIITEDGVEVGYHDGVFSFTIGQRRGLRVALGKPVYVKKIIPEEGIVVVAEREKIFSREVYAKNVNYPSGMPREKELEVKAMIRYNMEPQPALLKILSEEEIYLTFEEPQWAITPGQILVCYKDDYVLCGGVIEEKEIEVEK</sequence>
<evidence type="ECO:0000256" key="1">
    <source>
        <dbReference type="ARBA" id="ARBA00022555"/>
    </source>
</evidence>
<feature type="region of interest" description="Interaction with tRNA" evidence="9">
    <location>
        <begin position="137"/>
        <end position="139"/>
    </location>
</feature>